<keyword evidence="6" id="KW-0520">NAD</keyword>
<comment type="similarity">
    <text evidence="1 6">Belongs to the Arg-specific ADP-ribosyltransferase family.</text>
</comment>
<evidence type="ECO:0000256" key="3">
    <source>
        <dbReference type="ARBA" id="ARBA00022679"/>
    </source>
</evidence>
<dbReference type="Pfam" id="PF01129">
    <property type="entry name" value="ART"/>
    <property type="match status" value="1"/>
</dbReference>
<evidence type="ECO:0000256" key="7">
    <source>
        <dbReference type="SAM" id="MobiDB-lite"/>
    </source>
</evidence>
<keyword evidence="2 6" id="KW-0328">Glycosyltransferase</keyword>
<feature type="compositionally biased region" description="Polar residues" evidence="7">
    <location>
        <begin position="210"/>
        <end position="219"/>
    </location>
</feature>
<dbReference type="EMBL" id="CAJNOJ010000043">
    <property type="protein sequence ID" value="CAF0939117.1"/>
    <property type="molecule type" value="Genomic_DNA"/>
</dbReference>
<evidence type="ECO:0000313" key="9">
    <source>
        <dbReference type="Proteomes" id="UP000663852"/>
    </source>
</evidence>
<evidence type="ECO:0000256" key="2">
    <source>
        <dbReference type="ARBA" id="ARBA00022676"/>
    </source>
</evidence>
<dbReference type="SUPFAM" id="SSF56399">
    <property type="entry name" value="ADP-ribosylation"/>
    <property type="match status" value="1"/>
</dbReference>
<name>A0A814CB27_ADIRI</name>
<keyword evidence="3 6" id="KW-0808">Transferase</keyword>
<dbReference type="GO" id="GO:0106274">
    <property type="term" value="F:NAD+-protein-arginine ADP-ribosyltransferase activity"/>
    <property type="evidence" value="ECO:0007669"/>
    <property type="project" value="UniProtKB-EC"/>
</dbReference>
<protein>
    <recommendedName>
        <fullName evidence="6">NAD(P)(+)--arginine ADP-ribosyltransferase</fullName>
        <ecNumber evidence="6">2.4.2.31</ecNumber>
    </recommendedName>
    <alternativeName>
        <fullName evidence="6">Mono(ADP-ribosyl)transferase</fullName>
    </alternativeName>
</protein>
<evidence type="ECO:0000313" key="8">
    <source>
        <dbReference type="EMBL" id="CAF0939117.1"/>
    </source>
</evidence>
<gene>
    <name evidence="8" type="ORF">EDS130_LOCUS11724</name>
</gene>
<dbReference type="EC" id="2.4.2.31" evidence="6"/>
<comment type="catalytic activity">
    <reaction evidence="5 6">
        <text>L-arginyl-[protein] + NAD(+) = N(omega)-(ADP-D-ribosyl)-L-arginyl-[protein] + nicotinamide + H(+)</text>
        <dbReference type="Rhea" id="RHEA:19149"/>
        <dbReference type="Rhea" id="RHEA-COMP:10532"/>
        <dbReference type="Rhea" id="RHEA-COMP:15087"/>
        <dbReference type="ChEBI" id="CHEBI:15378"/>
        <dbReference type="ChEBI" id="CHEBI:17154"/>
        <dbReference type="ChEBI" id="CHEBI:29965"/>
        <dbReference type="ChEBI" id="CHEBI:57540"/>
        <dbReference type="ChEBI" id="CHEBI:142554"/>
        <dbReference type="EC" id="2.4.2.31"/>
    </reaction>
</comment>
<organism evidence="8 9">
    <name type="scientific">Adineta ricciae</name>
    <name type="common">Rotifer</name>
    <dbReference type="NCBI Taxonomy" id="249248"/>
    <lineage>
        <taxon>Eukaryota</taxon>
        <taxon>Metazoa</taxon>
        <taxon>Spiralia</taxon>
        <taxon>Gnathifera</taxon>
        <taxon>Rotifera</taxon>
        <taxon>Eurotatoria</taxon>
        <taxon>Bdelloidea</taxon>
        <taxon>Adinetida</taxon>
        <taxon>Adinetidae</taxon>
        <taxon>Adineta</taxon>
    </lineage>
</organism>
<dbReference type="AlphaFoldDB" id="A0A814CB27"/>
<evidence type="ECO:0000256" key="4">
    <source>
        <dbReference type="ARBA" id="ARBA00022695"/>
    </source>
</evidence>
<accession>A0A814CB27</accession>
<dbReference type="OrthoDB" id="423533at2759"/>
<evidence type="ECO:0000256" key="5">
    <source>
        <dbReference type="ARBA" id="ARBA00047597"/>
    </source>
</evidence>
<evidence type="ECO:0000256" key="1">
    <source>
        <dbReference type="ARBA" id="ARBA00009558"/>
    </source>
</evidence>
<feature type="region of interest" description="Disordered" evidence="7">
    <location>
        <begin position="195"/>
        <end position="220"/>
    </location>
</feature>
<sequence>MAQKLYLNTYERRVLHFKGNAALAWISMNKPSAYEREEVIQRFRRITDAAQEPNRFVLPIDGYEKLPAVPLEQTVEELVDLAPMVQGCEEPADGLTQDEFAAIMVYTMGWKPLDECLYADLNATLRSANRAKTQTMAIDDYNLGKTNTRTMFAIECQSGKDIRHHSFFPSEDEILLLPATQFGVTGCLDQAPMVSATKTSPTSPKPAQKIDQSPFSAPKSTDVIEKTYPSSKPQYHNNDLEQFIADNKNKSYLPLPSKNITDQDVEIVVYYALRNNQVILCI</sequence>
<proteinExistence type="inferred from homology"/>
<dbReference type="Gene3D" id="3.90.176.10">
    <property type="entry name" value="Toxin ADP-ribosyltransferase, Chain A, domain 1"/>
    <property type="match status" value="1"/>
</dbReference>
<dbReference type="InterPro" id="IPR000768">
    <property type="entry name" value="ART"/>
</dbReference>
<keyword evidence="4" id="KW-0548">Nucleotidyltransferase</keyword>
<keyword evidence="6" id="KW-0521">NADP</keyword>
<reference evidence="8" key="1">
    <citation type="submission" date="2021-02" db="EMBL/GenBank/DDBJ databases">
        <authorList>
            <person name="Nowell W R."/>
        </authorList>
    </citation>
    <scope>NUCLEOTIDE SEQUENCE</scope>
</reference>
<dbReference type="Proteomes" id="UP000663852">
    <property type="component" value="Unassembled WGS sequence"/>
</dbReference>
<evidence type="ECO:0000256" key="6">
    <source>
        <dbReference type="RuleBase" id="RU361228"/>
    </source>
</evidence>
<comment type="caution">
    <text evidence="8">The sequence shown here is derived from an EMBL/GenBank/DDBJ whole genome shotgun (WGS) entry which is preliminary data.</text>
</comment>
<dbReference type="GO" id="GO:0016779">
    <property type="term" value="F:nucleotidyltransferase activity"/>
    <property type="evidence" value="ECO:0007669"/>
    <property type="project" value="UniProtKB-KW"/>
</dbReference>